<feature type="signal peptide" evidence="1">
    <location>
        <begin position="1"/>
        <end position="21"/>
    </location>
</feature>
<comment type="caution">
    <text evidence="2">The sequence shown here is derived from an EMBL/GenBank/DDBJ whole genome shotgun (WGS) entry which is preliminary data.</text>
</comment>
<evidence type="ECO:0008006" key="4">
    <source>
        <dbReference type="Google" id="ProtNLM"/>
    </source>
</evidence>
<accession>A0ABU7WL20</accession>
<dbReference type="RefSeq" id="WP_332079579.1">
    <property type="nucleotide sequence ID" value="NZ_JAZHBM010000003.1"/>
</dbReference>
<sequence length="155" mass="16796">MRAVIIGIITFGLTFAGASHAQDSSIQTRMGEAEFQAAGLQKLDATELARLDAWLVRQLADASTASATRGQSVSVARGAMEATEVDSTLVHSFTGFSKGREYVLANGQVWRQTDDAALPGVALENAAVQIRAARFGGWWMKVHNYNTRARVERIK</sequence>
<protein>
    <recommendedName>
        <fullName evidence="4">DUF4440 domain-containing protein</fullName>
    </recommendedName>
</protein>
<name>A0ABU7WL20_9GAMM</name>
<proteinExistence type="predicted"/>
<reference evidence="2 3" key="1">
    <citation type="submission" date="2024-01" db="EMBL/GenBank/DDBJ databases">
        <title>Novel species of the genus Luteimonas isolated from rivers.</title>
        <authorList>
            <person name="Lu H."/>
        </authorList>
    </citation>
    <scope>NUCLEOTIDE SEQUENCE [LARGE SCALE GENOMIC DNA]</scope>
    <source>
        <strain evidence="2 3">SMYT11W</strain>
    </source>
</reference>
<feature type="chain" id="PRO_5046355497" description="DUF4440 domain-containing protein" evidence="1">
    <location>
        <begin position="22"/>
        <end position="155"/>
    </location>
</feature>
<keyword evidence="3" id="KW-1185">Reference proteome</keyword>
<evidence type="ECO:0000313" key="3">
    <source>
        <dbReference type="Proteomes" id="UP001358324"/>
    </source>
</evidence>
<dbReference type="EMBL" id="JAZHBM010000003">
    <property type="protein sequence ID" value="MEF3083886.1"/>
    <property type="molecule type" value="Genomic_DNA"/>
</dbReference>
<evidence type="ECO:0000313" key="2">
    <source>
        <dbReference type="EMBL" id="MEF3083886.1"/>
    </source>
</evidence>
<gene>
    <name evidence="2" type="ORF">V3391_16845</name>
</gene>
<dbReference type="Proteomes" id="UP001358324">
    <property type="component" value="Unassembled WGS sequence"/>
</dbReference>
<keyword evidence="1" id="KW-0732">Signal</keyword>
<organism evidence="2 3">
    <name type="scientific">Luteimonas flava</name>
    <dbReference type="NCBI Taxonomy" id="3115822"/>
    <lineage>
        <taxon>Bacteria</taxon>
        <taxon>Pseudomonadati</taxon>
        <taxon>Pseudomonadota</taxon>
        <taxon>Gammaproteobacteria</taxon>
        <taxon>Lysobacterales</taxon>
        <taxon>Lysobacteraceae</taxon>
        <taxon>Luteimonas</taxon>
    </lineage>
</organism>
<evidence type="ECO:0000256" key="1">
    <source>
        <dbReference type="SAM" id="SignalP"/>
    </source>
</evidence>